<organism evidence="1 2">
    <name type="scientific">Arcticibacter svalbardensis MN12-7</name>
    <dbReference type="NCBI Taxonomy" id="1150600"/>
    <lineage>
        <taxon>Bacteria</taxon>
        <taxon>Pseudomonadati</taxon>
        <taxon>Bacteroidota</taxon>
        <taxon>Sphingobacteriia</taxon>
        <taxon>Sphingobacteriales</taxon>
        <taxon>Sphingobacteriaceae</taxon>
        <taxon>Arcticibacter</taxon>
    </lineage>
</organism>
<evidence type="ECO:0000313" key="1">
    <source>
        <dbReference type="EMBL" id="EOR94310.1"/>
    </source>
</evidence>
<proteinExistence type="predicted"/>
<evidence type="ECO:0000313" key="2">
    <source>
        <dbReference type="Proteomes" id="UP000014174"/>
    </source>
</evidence>
<keyword evidence="2" id="KW-1185">Reference proteome</keyword>
<dbReference type="Proteomes" id="UP000014174">
    <property type="component" value="Unassembled WGS sequence"/>
</dbReference>
<reference evidence="1 2" key="1">
    <citation type="journal article" date="2013" name="Genome Announc.">
        <title>Draft Genome Sequence of Arcticibacter svalbardensis Strain MN12-7T, a Member of the Family Sphingobacteriaceae Isolated from an Arctic Soil Sample.</title>
        <authorList>
            <person name="Shivaji S."/>
            <person name="Ara S."/>
            <person name="Prasad S."/>
            <person name="Manasa B.P."/>
            <person name="Begum Z."/>
            <person name="Singh A."/>
            <person name="Kumar Pinnaka A."/>
        </authorList>
    </citation>
    <scope>NUCLEOTIDE SEQUENCE [LARGE SCALE GENOMIC DNA]</scope>
    <source>
        <strain evidence="1 2">MN12-7</strain>
    </source>
</reference>
<sequence>MYLLDWIFHFNDRTNNMETNISERLTKAKNTLLLAFIIY</sequence>
<accession>R9GRY6</accession>
<dbReference type="AlphaFoldDB" id="R9GRY6"/>
<protein>
    <submittedName>
        <fullName evidence="1">Uncharacterized protein</fullName>
    </submittedName>
</protein>
<name>R9GRY6_9SPHI</name>
<gene>
    <name evidence="1" type="ORF">ADIARSV_2551</name>
</gene>
<dbReference type="EMBL" id="AQPN01000090">
    <property type="protein sequence ID" value="EOR94310.1"/>
    <property type="molecule type" value="Genomic_DNA"/>
</dbReference>
<comment type="caution">
    <text evidence="1">The sequence shown here is derived from an EMBL/GenBank/DDBJ whole genome shotgun (WGS) entry which is preliminary data.</text>
</comment>